<reference evidence="1 2" key="1">
    <citation type="submission" date="2018-11" db="EMBL/GenBank/DDBJ databases">
        <title>Genome sequencing of Paenibacillus sp. KCOM 3021 (= ChDC PVNT-B20).</title>
        <authorList>
            <person name="Kook J.-K."/>
            <person name="Park S.-N."/>
            <person name="Lim Y.K."/>
        </authorList>
    </citation>
    <scope>NUCLEOTIDE SEQUENCE [LARGE SCALE GENOMIC DNA]</scope>
    <source>
        <strain evidence="1 2">KCOM 3021</strain>
    </source>
</reference>
<comment type="caution">
    <text evidence="1">The sequence shown here is derived from an EMBL/GenBank/DDBJ whole genome shotgun (WGS) entry which is preliminary data.</text>
</comment>
<dbReference type="OrthoDB" id="2603324at2"/>
<keyword evidence="1" id="KW-0808">Transferase</keyword>
<protein>
    <submittedName>
        <fullName evidence="1">Glycosyltransferase</fullName>
    </submittedName>
</protein>
<accession>A0A3P3UCT0</accession>
<evidence type="ECO:0000313" key="2">
    <source>
        <dbReference type="Proteomes" id="UP000267017"/>
    </source>
</evidence>
<dbReference type="GO" id="GO:0016740">
    <property type="term" value="F:transferase activity"/>
    <property type="evidence" value="ECO:0007669"/>
    <property type="project" value="UniProtKB-KW"/>
</dbReference>
<keyword evidence="2" id="KW-1185">Reference proteome</keyword>
<sequence>MQADADPAVEELKAGFRQLWMEHAFWMRNYIVSASAGLDDQSVVLARLLDHQQDIGDAIKRYYGETAGNKLADLLREHVLVAGKYLDAVQRGHREDAYKYKDDWYRNAEDIAVFLSQTNSRWSFETLNGLLNRHMDLVTADFNARLNKDWPADINAFDQGKDHLLKLADVLASGIVQQFPQKFGMPGTGGK</sequence>
<proteinExistence type="predicted"/>
<dbReference type="AlphaFoldDB" id="A0A3P3UCT0"/>
<dbReference type="EMBL" id="RRCN01000001">
    <property type="protein sequence ID" value="RRJ67438.1"/>
    <property type="molecule type" value="Genomic_DNA"/>
</dbReference>
<dbReference type="Proteomes" id="UP000267017">
    <property type="component" value="Unassembled WGS sequence"/>
</dbReference>
<organism evidence="1 2">
    <name type="scientific">Paenibacillus oralis</name>
    <dbReference type="NCBI Taxonomy" id="2490856"/>
    <lineage>
        <taxon>Bacteria</taxon>
        <taxon>Bacillati</taxon>
        <taxon>Bacillota</taxon>
        <taxon>Bacilli</taxon>
        <taxon>Bacillales</taxon>
        <taxon>Paenibacillaceae</taxon>
        <taxon>Paenibacillus</taxon>
    </lineage>
</organism>
<gene>
    <name evidence="1" type="ORF">EHV15_06325</name>
</gene>
<evidence type="ECO:0000313" key="1">
    <source>
        <dbReference type="EMBL" id="RRJ67438.1"/>
    </source>
</evidence>
<name>A0A3P3UCT0_9BACL</name>